<comment type="caution">
    <text evidence="3">The sequence shown here is derived from an EMBL/GenBank/DDBJ whole genome shotgun (WGS) entry which is preliminary data.</text>
</comment>
<proteinExistence type="predicted"/>
<reference evidence="3" key="1">
    <citation type="submission" date="2021-02" db="EMBL/GenBank/DDBJ databases">
        <authorList>
            <person name="Nowell W R."/>
        </authorList>
    </citation>
    <scope>NUCLEOTIDE SEQUENCE</scope>
</reference>
<name>A0A8S3EEZ8_9BILA</name>
<evidence type="ECO:0000313" key="4">
    <source>
        <dbReference type="Proteomes" id="UP000681720"/>
    </source>
</evidence>
<evidence type="ECO:0000313" key="2">
    <source>
        <dbReference type="EMBL" id="CAF4879996.1"/>
    </source>
</evidence>
<organism evidence="3 4">
    <name type="scientific">Rotaria magnacalcarata</name>
    <dbReference type="NCBI Taxonomy" id="392030"/>
    <lineage>
        <taxon>Eukaryota</taxon>
        <taxon>Metazoa</taxon>
        <taxon>Spiralia</taxon>
        <taxon>Gnathifera</taxon>
        <taxon>Rotifera</taxon>
        <taxon>Eurotatoria</taxon>
        <taxon>Bdelloidea</taxon>
        <taxon>Philodinida</taxon>
        <taxon>Philodinidae</taxon>
        <taxon>Rotaria</taxon>
    </lineage>
</organism>
<evidence type="ECO:0000256" key="1">
    <source>
        <dbReference type="SAM" id="MobiDB-lite"/>
    </source>
</evidence>
<feature type="non-terminal residue" evidence="3">
    <location>
        <position position="1"/>
    </location>
</feature>
<dbReference type="EMBL" id="CAJOBJ010228666">
    <property type="protein sequence ID" value="CAF5049767.1"/>
    <property type="molecule type" value="Genomic_DNA"/>
</dbReference>
<dbReference type="AlphaFoldDB" id="A0A8S3EEZ8"/>
<evidence type="ECO:0000313" key="3">
    <source>
        <dbReference type="EMBL" id="CAF5049767.1"/>
    </source>
</evidence>
<dbReference type="Proteomes" id="UP000681967">
    <property type="component" value="Unassembled WGS sequence"/>
</dbReference>
<accession>A0A8S3EEZ8</accession>
<sequence length="41" mass="4647">MTPVIQGTVSSKKNRFLQGNTQQSKENLHKGSRCLDCLSRR</sequence>
<dbReference type="EMBL" id="CAJOBH010161412">
    <property type="protein sequence ID" value="CAF4879996.1"/>
    <property type="molecule type" value="Genomic_DNA"/>
</dbReference>
<feature type="region of interest" description="Disordered" evidence="1">
    <location>
        <begin position="1"/>
        <end position="25"/>
    </location>
</feature>
<gene>
    <name evidence="2" type="ORF">BYL167_LOCUS51308</name>
    <name evidence="3" type="ORF">GIL414_LOCUS59894</name>
</gene>
<dbReference type="Proteomes" id="UP000681720">
    <property type="component" value="Unassembled WGS sequence"/>
</dbReference>
<protein>
    <submittedName>
        <fullName evidence="3">Uncharacterized protein</fullName>
    </submittedName>
</protein>